<feature type="region of interest" description="Disordered" evidence="6">
    <location>
        <begin position="130"/>
        <end position="208"/>
    </location>
</feature>
<dbReference type="InterPro" id="IPR044810">
    <property type="entry name" value="WRKY_plant"/>
</dbReference>
<evidence type="ECO:0000313" key="8">
    <source>
        <dbReference type="EMBL" id="CAJ1976330.1"/>
    </source>
</evidence>
<keyword evidence="2" id="KW-0805">Transcription regulation</keyword>
<feature type="compositionally biased region" description="Acidic residues" evidence="6">
    <location>
        <begin position="305"/>
        <end position="314"/>
    </location>
</feature>
<keyword evidence="9" id="KW-1185">Reference proteome</keyword>
<feature type="region of interest" description="Disordered" evidence="6">
    <location>
        <begin position="285"/>
        <end position="314"/>
    </location>
</feature>
<protein>
    <recommendedName>
        <fullName evidence="7">WRKY domain-containing protein</fullName>
    </recommendedName>
</protein>
<dbReference type="Pfam" id="PF03106">
    <property type="entry name" value="WRKY"/>
    <property type="match status" value="2"/>
</dbReference>
<name>A0AA86W102_9FABA</name>
<dbReference type="SMART" id="SM00774">
    <property type="entry name" value="WRKY"/>
    <property type="match status" value="1"/>
</dbReference>
<reference evidence="8" key="1">
    <citation type="submission" date="2023-10" db="EMBL/GenBank/DDBJ databases">
        <authorList>
            <person name="Domelevo Entfellner J.-B."/>
        </authorList>
    </citation>
    <scope>NUCLEOTIDE SEQUENCE</scope>
</reference>
<dbReference type="InterPro" id="IPR003657">
    <property type="entry name" value="WRKY_dom"/>
</dbReference>
<dbReference type="EMBL" id="OY731407">
    <property type="protein sequence ID" value="CAJ1976330.1"/>
    <property type="molecule type" value="Genomic_DNA"/>
</dbReference>
<dbReference type="GO" id="GO:0005634">
    <property type="term" value="C:nucleus"/>
    <property type="evidence" value="ECO:0007669"/>
    <property type="project" value="UniProtKB-SubCell"/>
</dbReference>
<dbReference type="SUPFAM" id="SSF118290">
    <property type="entry name" value="WRKY DNA-binding domain"/>
    <property type="match status" value="1"/>
</dbReference>
<proteinExistence type="predicted"/>
<dbReference type="AlphaFoldDB" id="A0AA86W102"/>
<dbReference type="PANTHER" id="PTHR31221:SF318">
    <property type="entry name" value="WRKY TRANSCRIPTION FACTOR 2-RELATED"/>
    <property type="match status" value="1"/>
</dbReference>
<dbReference type="Gramene" id="rna-AYBTSS11_LOCUS28467">
    <property type="protein sequence ID" value="CAJ1976330.1"/>
    <property type="gene ID" value="gene-AYBTSS11_LOCUS28467"/>
</dbReference>
<evidence type="ECO:0000256" key="2">
    <source>
        <dbReference type="ARBA" id="ARBA00023015"/>
    </source>
</evidence>
<comment type="subcellular location">
    <subcellularLocation>
        <location evidence="1">Nucleus</location>
    </subcellularLocation>
</comment>
<keyword evidence="5" id="KW-0539">Nucleus</keyword>
<dbReference type="PANTHER" id="PTHR31221">
    <property type="entry name" value="WRKY TRANSCRIPTION FACTOR PROTEIN 1-RELATED"/>
    <property type="match status" value="1"/>
</dbReference>
<dbReference type="PROSITE" id="PS50811">
    <property type="entry name" value="WRKY"/>
    <property type="match status" value="1"/>
</dbReference>
<dbReference type="InterPro" id="IPR036576">
    <property type="entry name" value="WRKY_dom_sf"/>
</dbReference>
<evidence type="ECO:0000256" key="1">
    <source>
        <dbReference type="ARBA" id="ARBA00004123"/>
    </source>
</evidence>
<evidence type="ECO:0000256" key="6">
    <source>
        <dbReference type="SAM" id="MobiDB-lite"/>
    </source>
</evidence>
<sequence>MLEKLNHTMSSSIQNNHHHINETTPPSNSAEKGFHGFSAKETKGLDLDLNEPVINTNPETSLTLVPISQVSADDNCVVAMGGCQPFAPELDVSHAPPTQVVEQVHSSNSNDEKMVKFPFDLNANFDEEDQISSSNEAHAKDGGGSEAIQPLPSSHLEVTVEDVLPTDNDSEDRGSAVGGGSNSSQTRKRKKSVEESEKGRGKAFRRENVEVKIKRQKENTVDDGYHWRKYGQKPIKGNLFPRYSALSLLTPFMSKAYYRCTSAGCSVKKHVERDSHNQKNLITTYEGRHNHEQPAFRNPSKQYVEDDDENDEDEEDEELAAVAAANTLLTFGMPRNFLNVPNLAEPRVHTLQLLPNNTNPEFFNRFMRPNHFGSFNNNMNIGSSSYTPQMHYSSFLNNTNTMAYQSYGINLDRYVAPQPRFSIPPPFNMPSSFGGFPQDRVNANGSSSMCPFRETGARDGRWN</sequence>
<feature type="region of interest" description="Disordered" evidence="6">
    <location>
        <begin position="444"/>
        <end position="463"/>
    </location>
</feature>
<feature type="compositionally biased region" description="Basic and acidic residues" evidence="6">
    <location>
        <begin position="192"/>
        <end position="208"/>
    </location>
</feature>
<gene>
    <name evidence="8" type="ORF">AYBTSS11_LOCUS28467</name>
</gene>
<evidence type="ECO:0000313" key="9">
    <source>
        <dbReference type="Proteomes" id="UP001189624"/>
    </source>
</evidence>
<evidence type="ECO:0000259" key="7">
    <source>
        <dbReference type="PROSITE" id="PS50811"/>
    </source>
</evidence>
<evidence type="ECO:0000256" key="5">
    <source>
        <dbReference type="ARBA" id="ARBA00023242"/>
    </source>
</evidence>
<feature type="region of interest" description="Disordered" evidence="6">
    <location>
        <begin position="1"/>
        <end position="31"/>
    </location>
</feature>
<evidence type="ECO:0000256" key="4">
    <source>
        <dbReference type="ARBA" id="ARBA00023163"/>
    </source>
</evidence>
<dbReference type="Proteomes" id="UP001189624">
    <property type="component" value="Chromosome 10"/>
</dbReference>
<organism evidence="8 9">
    <name type="scientific">Sphenostylis stenocarpa</name>
    <dbReference type="NCBI Taxonomy" id="92480"/>
    <lineage>
        <taxon>Eukaryota</taxon>
        <taxon>Viridiplantae</taxon>
        <taxon>Streptophyta</taxon>
        <taxon>Embryophyta</taxon>
        <taxon>Tracheophyta</taxon>
        <taxon>Spermatophyta</taxon>
        <taxon>Magnoliopsida</taxon>
        <taxon>eudicotyledons</taxon>
        <taxon>Gunneridae</taxon>
        <taxon>Pentapetalae</taxon>
        <taxon>rosids</taxon>
        <taxon>fabids</taxon>
        <taxon>Fabales</taxon>
        <taxon>Fabaceae</taxon>
        <taxon>Papilionoideae</taxon>
        <taxon>50 kb inversion clade</taxon>
        <taxon>NPAAA clade</taxon>
        <taxon>indigoferoid/millettioid clade</taxon>
        <taxon>Phaseoleae</taxon>
        <taxon>Sphenostylis</taxon>
    </lineage>
</organism>
<keyword evidence="4" id="KW-0804">Transcription</keyword>
<accession>A0AA86W102</accession>
<dbReference type="GO" id="GO:0003700">
    <property type="term" value="F:DNA-binding transcription factor activity"/>
    <property type="evidence" value="ECO:0007669"/>
    <property type="project" value="InterPro"/>
</dbReference>
<feature type="domain" description="WRKY" evidence="7">
    <location>
        <begin position="216"/>
        <end position="294"/>
    </location>
</feature>
<keyword evidence="3" id="KW-0238">DNA-binding</keyword>
<dbReference type="Gene3D" id="2.20.25.80">
    <property type="entry name" value="WRKY domain"/>
    <property type="match status" value="1"/>
</dbReference>
<evidence type="ECO:0000256" key="3">
    <source>
        <dbReference type="ARBA" id="ARBA00023125"/>
    </source>
</evidence>
<dbReference type="GO" id="GO:0043565">
    <property type="term" value="F:sequence-specific DNA binding"/>
    <property type="evidence" value="ECO:0007669"/>
    <property type="project" value="InterPro"/>
</dbReference>